<reference evidence="2 3" key="1">
    <citation type="submission" date="2019-08" db="EMBL/GenBank/DDBJ databases">
        <title>Draft genome sequences of two oriental melons (Cucumis melo L. var makuwa).</title>
        <authorList>
            <person name="Kwon S.-Y."/>
        </authorList>
    </citation>
    <scope>NUCLEOTIDE SEQUENCE [LARGE SCALE GENOMIC DNA]</scope>
    <source>
        <strain evidence="3">cv. SW 3</strain>
        <tissue evidence="2">Leaf</tissue>
    </source>
</reference>
<dbReference type="EMBL" id="SSTE01004003">
    <property type="protein sequence ID" value="KAA0062863.1"/>
    <property type="molecule type" value="Genomic_DNA"/>
</dbReference>
<dbReference type="AlphaFoldDB" id="A0A5A7V494"/>
<feature type="compositionally biased region" description="Basic and acidic residues" evidence="1">
    <location>
        <begin position="74"/>
        <end position="85"/>
    </location>
</feature>
<dbReference type="Proteomes" id="UP000321393">
    <property type="component" value="Unassembled WGS sequence"/>
</dbReference>
<gene>
    <name evidence="2" type="ORF">E6C27_scaffold2406G00180</name>
</gene>
<evidence type="ECO:0000256" key="1">
    <source>
        <dbReference type="SAM" id="MobiDB-lite"/>
    </source>
</evidence>
<evidence type="ECO:0000313" key="2">
    <source>
        <dbReference type="EMBL" id="KAA0062863.1"/>
    </source>
</evidence>
<feature type="compositionally biased region" description="Polar residues" evidence="1">
    <location>
        <begin position="122"/>
        <end position="131"/>
    </location>
</feature>
<organism evidence="2 3">
    <name type="scientific">Cucumis melo var. makuwa</name>
    <name type="common">Oriental melon</name>
    <dbReference type="NCBI Taxonomy" id="1194695"/>
    <lineage>
        <taxon>Eukaryota</taxon>
        <taxon>Viridiplantae</taxon>
        <taxon>Streptophyta</taxon>
        <taxon>Embryophyta</taxon>
        <taxon>Tracheophyta</taxon>
        <taxon>Spermatophyta</taxon>
        <taxon>Magnoliopsida</taxon>
        <taxon>eudicotyledons</taxon>
        <taxon>Gunneridae</taxon>
        <taxon>Pentapetalae</taxon>
        <taxon>rosids</taxon>
        <taxon>fabids</taxon>
        <taxon>Cucurbitales</taxon>
        <taxon>Cucurbitaceae</taxon>
        <taxon>Benincaseae</taxon>
        <taxon>Cucumis</taxon>
    </lineage>
</organism>
<proteinExistence type="predicted"/>
<protein>
    <submittedName>
        <fullName evidence="2">GDSL esterase/lipase</fullName>
    </submittedName>
</protein>
<name>A0A5A7V494_CUCMM</name>
<feature type="region of interest" description="Disordered" evidence="1">
    <location>
        <begin position="65"/>
        <end position="131"/>
    </location>
</feature>
<accession>A0A5A7V494</accession>
<comment type="caution">
    <text evidence="2">The sequence shown here is derived from an EMBL/GenBank/DDBJ whole genome shotgun (WGS) entry which is preliminary data.</text>
</comment>
<sequence>MEASPSVDVICATSPYLPTADTFFMMSRKGSSYNVSFPDTSFWVGRPPTFCSDIDQYRHIRSIERFDEETTSDPFHERTSSDPFHEGTSSNSFPEDNKMLGIPHNLQAPIKHEKETEEGLENNISFNSGVE</sequence>
<evidence type="ECO:0000313" key="3">
    <source>
        <dbReference type="Proteomes" id="UP000321393"/>
    </source>
</evidence>